<comment type="subcellular location">
    <subcellularLocation>
        <location evidence="1">Cell inner membrane</location>
        <topology evidence="1">Multi-pass membrane protein</topology>
    </subcellularLocation>
</comment>
<dbReference type="GO" id="GO:0015528">
    <property type="term" value="F:lactose:proton symporter activity"/>
    <property type="evidence" value="ECO:0007669"/>
    <property type="project" value="TreeGrafter"/>
</dbReference>
<gene>
    <name evidence="10" type="ORF">SPV1_13012</name>
</gene>
<dbReference type="InterPro" id="IPR026032">
    <property type="entry name" value="HcaT-like"/>
</dbReference>
<feature type="transmembrane region" description="Helical" evidence="8">
    <location>
        <begin position="96"/>
        <end position="116"/>
    </location>
</feature>
<dbReference type="PIRSF" id="PIRSF004925">
    <property type="entry name" value="HcaT"/>
    <property type="match status" value="1"/>
</dbReference>
<evidence type="ECO:0000256" key="6">
    <source>
        <dbReference type="ARBA" id="ARBA00022989"/>
    </source>
</evidence>
<dbReference type="Pfam" id="PF12832">
    <property type="entry name" value="MFS_1_like"/>
    <property type="match status" value="1"/>
</dbReference>
<evidence type="ECO:0000256" key="3">
    <source>
        <dbReference type="ARBA" id="ARBA00022475"/>
    </source>
</evidence>
<dbReference type="InParanoid" id="Q0EVZ7"/>
<keyword evidence="6 8" id="KW-1133">Transmembrane helix</keyword>
<feature type="transmembrane region" description="Helical" evidence="8">
    <location>
        <begin position="356"/>
        <end position="375"/>
    </location>
</feature>
<dbReference type="STRING" id="314344.AL013_09995"/>
<dbReference type="GO" id="GO:0005886">
    <property type="term" value="C:plasma membrane"/>
    <property type="evidence" value="ECO:0007669"/>
    <property type="project" value="UniProtKB-SubCell"/>
</dbReference>
<evidence type="ECO:0000256" key="8">
    <source>
        <dbReference type="SAM" id="Phobius"/>
    </source>
</evidence>
<protein>
    <submittedName>
        <fullName evidence="10">Permease of the major facilitator superfamily protein</fullName>
    </submittedName>
</protein>
<dbReference type="eggNOG" id="COG2814">
    <property type="taxonomic scope" value="Bacteria"/>
</dbReference>
<dbReference type="EMBL" id="AATS01000023">
    <property type="protein sequence ID" value="EAU53471.1"/>
    <property type="molecule type" value="Genomic_DNA"/>
</dbReference>
<dbReference type="HOGENOM" id="CLU_013133_6_0_0"/>
<keyword evidence="7 8" id="KW-0472">Membrane</keyword>
<feature type="transmembrane region" description="Helical" evidence="8">
    <location>
        <begin position="12"/>
        <end position="29"/>
    </location>
</feature>
<dbReference type="Gene3D" id="1.20.1250.20">
    <property type="entry name" value="MFS general substrate transporter like domains"/>
    <property type="match status" value="2"/>
</dbReference>
<dbReference type="Proteomes" id="UP000005297">
    <property type="component" value="Unassembled WGS sequence"/>
</dbReference>
<dbReference type="AlphaFoldDB" id="Q0EVZ7"/>
<dbReference type="RefSeq" id="WP_009850093.1">
    <property type="nucleotide sequence ID" value="NZ_DS022294.1"/>
</dbReference>
<organism evidence="10 11">
    <name type="scientific">Mariprofundus ferrooxydans PV-1</name>
    <dbReference type="NCBI Taxonomy" id="314345"/>
    <lineage>
        <taxon>Bacteria</taxon>
        <taxon>Pseudomonadati</taxon>
        <taxon>Pseudomonadota</taxon>
        <taxon>Candidatius Mariprofundia</taxon>
        <taxon>Mariprofundales</taxon>
        <taxon>Mariprofundaceae</taxon>
        <taxon>Mariprofundus</taxon>
    </lineage>
</organism>
<evidence type="ECO:0000256" key="5">
    <source>
        <dbReference type="ARBA" id="ARBA00022692"/>
    </source>
</evidence>
<feature type="transmembrane region" description="Helical" evidence="8">
    <location>
        <begin position="234"/>
        <end position="255"/>
    </location>
</feature>
<feature type="transmembrane region" description="Helical" evidence="8">
    <location>
        <begin position="325"/>
        <end position="350"/>
    </location>
</feature>
<dbReference type="PANTHER" id="PTHR23522:SF10">
    <property type="entry name" value="3-PHENYLPROPIONIC ACID TRANSPORTER-RELATED"/>
    <property type="match status" value="1"/>
</dbReference>
<dbReference type="SUPFAM" id="SSF103473">
    <property type="entry name" value="MFS general substrate transporter"/>
    <property type="match status" value="1"/>
</dbReference>
<sequence>MVTAASLNRIRLFYAAYFAAMGLILPYFPVYLEQIGLGAVMIGVMTGLLAAAKVVAPPWLGHRLDSQSGEVIRRFLVAASLLAAVSALLIGVSHQLILLGLMTLLFGICWAVILPLTDGLSVSISEAALADYGRLRVWGSLGFVLASLAGGAWLMQGDQILALPVVLSLLMLTTALAARGFPRLQLPASLVSTEAPLFSRLFILLLSVTFLMQVSHGAYYGFFSLYLAAAGYSGWQIGIYWVIGVAAEIVLMWVWSRSLQQAAPAYLFAICMGLAALRWLGTGMTTNMGWLFVLQLLHAASFAAFHVAAIAWVRRMTPASRHAAAQGWYSAAGFGLGSTIGIMGCGWVVGAFGYSPAFYTCAVIALLGVPLSLLLPKHRSGSSNLPRSKNLHA</sequence>
<name>Q0EVZ7_9PROT</name>
<evidence type="ECO:0000256" key="1">
    <source>
        <dbReference type="ARBA" id="ARBA00004429"/>
    </source>
</evidence>
<feature type="transmembrane region" description="Helical" evidence="8">
    <location>
        <begin position="262"/>
        <end position="280"/>
    </location>
</feature>
<feature type="transmembrane region" description="Helical" evidence="8">
    <location>
        <begin position="35"/>
        <end position="59"/>
    </location>
</feature>
<feature type="transmembrane region" description="Helical" evidence="8">
    <location>
        <begin position="71"/>
        <end position="90"/>
    </location>
</feature>
<keyword evidence="11" id="KW-1185">Reference proteome</keyword>
<feature type="domain" description="Major facilitator superfamily associated" evidence="9">
    <location>
        <begin position="9"/>
        <end position="359"/>
    </location>
</feature>
<dbReference type="InterPro" id="IPR024989">
    <property type="entry name" value="MFS_assoc_dom"/>
</dbReference>
<keyword evidence="2" id="KW-0813">Transport</keyword>
<evidence type="ECO:0000313" key="10">
    <source>
        <dbReference type="EMBL" id="EAU53471.1"/>
    </source>
</evidence>
<evidence type="ECO:0000256" key="4">
    <source>
        <dbReference type="ARBA" id="ARBA00022519"/>
    </source>
</evidence>
<dbReference type="FunCoup" id="Q0EVZ7">
    <property type="interactions" value="7"/>
</dbReference>
<feature type="transmembrane region" description="Helical" evidence="8">
    <location>
        <begin position="201"/>
        <end position="222"/>
    </location>
</feature>
<proteinExistence type="predicted"/>
<reference evidence="10 11" key="1">
    <citation type="submission" date="2006-09" db="EMBL/GenBank/DDBJ databases">
        <authorList>
            <person name="Emerson D."/>
            <person name="Ferriera S."/>
            <person name="Johnson J."/>
            <person name="Kravitz S."/>
            <person name="Halpern A."/>
            <person name="Remington K."/>
            <person name="Beeson K."/>
            <person name="Tran B."/>
            <person name="Rogers Y.-H."/>
            <person name="Friedman R."/>
            <person name="Venter J.C."/>
        </authorList>
    </citation>
    <scope>NUCLEOTIDE SEQUENCE [LARGE SCALE GENOMIC DNA]</scope>
    <source>
        <strain evidence="10 11">PV-1</strain>
    </source>
</reference>
<dbReference type="NCBIfam" id="NF037955">
    <property type="entry name" value="mfs"/>
    <property type="match status" value="1"/>
</dbReference>
<keyword evidence="5 8" id="KW-0812">Transmembrane</keyword>
<evidence type="ECO:0000259" key="9">
    <source>
        <dbReference type="Pfam" id="PF12832"/>
    </source>
</evidence>
<feature type="transmembrane region" description="Helical" evidence="8">
    <location>
        <begin position="292"/>
        <end position="313"/>
    </location>
</feature>
<dbReference type="InterPro" id="IPR036259">
    <property type="entry name" value="MFS_trans_sf"/>
</dbReference>
<feature type="transmembrane region" description="Helical" evidence="8">
    <location>
        <begin position="137"/>
        <end position="155"/>
    </location>
</feature>
<dbReference type="PANTHER" id="PTHR23522">
    <property type="entry name" value="BLL5896 PROTEIN"/>
    <property type="match status" value="1"/>
</dbReference>
<evidence type="ECO:0000256" key="7">
    <source>
        <dbReference type="ARBA" id="ARBA00023136"/>
    </source>
</evidence>
<accession>Q0EVZ7</accession>
<evidence type="ECO:0000313" key="11">
    <source>
        <dbReference type="Proteomes" id="UP000005297"/>
    </source>
</evidence>
<evidence type="ECO:0000256" key="2">
    <source>
        <dbReference type="ARBA" id="ARBA00022448"/>
    </source>
</evidence>
<feature type="transmembrane region" description="Helical" evidence="8">
    <location>
        <begin position="161"/>
        <end position="181"/>
    </location>
</feature>
<dbReference type="OrthoDB" id="9150135at2"/>
<keyword evidence="3" id="KW-1003">Cell membrane</keyword>
<dbReference type="GO" id="GO:0030395">
    <property type="term" value="F:lactose binding"/>
    <property type="evidence" value="ECO:0007669"/>
    <property type="project" value="TreeGrafter"/>
</dbReference>
<keyword evidence="4" id="KW-0997">Cell inner membrane</keyword>
<comment type="caution">
    <text evidence="10">The sequence shown here is derived from an EMBL/GenBank/DDBJ whole genome shotgun (WGS) entry which is preliminary data.</text>
</comment>